<dbReference type="Proteomes" id="UP001188597">
    <property type="component" value="Unassembled WGS sequence"/>
</dbReference>
<organism evidence="2 3">
    <name type="scientific">Escallonia herrerae</name>
    <dbReference type="NCBI Taxonomy" id="1293975"/>
    <lineage>
        <taxon>Eukaryota</taxon>
        <taxon>Viridiplantae</taxon>
        <taxon>Streptophyta</taxon>
        <taxon>Embryophyta</taxon>
        <taxon>Tracheophyta</taxon>
        <taxon>Spermatophyta</taxon>
        <taxon>Magnoliopsida</taxon>
        <taxon>eudicotyledons</taxon>
        <taxon>Gunneridae</taxon>
        <taxon>Pentapetalae</taxon>
        <taxon>asterids</taxon>
        <taxon>campanulids</taxon>
        <taxon>Escalloniales</taxon>
        <taxon>Escalloniaceae</taxon>
        <taxon>Escallonia</taxon>
    </lineage>
</organism>
<evidence type="ECO:0000313" key="2">
    <source>
        <dbReference type="EMBL" id="KAK3035359.1"/>
    </source>
</evidence>
<evidence type="ECO:0000256" key="1">
    <source>
        <dbReference type="ARBA" id="ARBA00009670"/>
    </source>
</evidence>
<dbReference type="PANTHER" id="PTHR10566:SF123">
    <property type="entry name" value="PROTEIN KINASE SUPERFAMILY PROTEIN"/>
    <property type="match status" value="1"/>
</dbReference>
<proteinExistence type="inferred from homology"/>
<keyword evidence="3" id="KW-1185">Reference proteome</keyword>
<evidence type="ECO:0000313" key="3">
    <source>
        <dbReference type="Proteomes" id="UP001188597"/>
    </source>
</evidence>
<dbReference type="AlphaFoldDB" id="A0AA88WYI2"/>
<dbReference type="PANTHER" id="PTHR10566">
    <property type="entry name" value="CHAPERONE-ACTIVITY OF BC1 COMPLEX CABC1 -RELATED"/>
    <property type="match status" value="1"/>
</dbReference>
<gene>
    <name evidence="2" type="ORF">RJ639_033643</name>
</gene>
<comment type="similarity">
    <text evidence="1">Belongs to the protein kinase superfamily. ADCK protein kinase family.</text>
</comment>
<protein>
    <submittedName>
        <fullName evidence="2">Uncharacterized protein</fullName>
    </submittedName>
</protein>
<reference evidence="2" key="1">
    <citation type="submission" date="2022-12" db="EMBL/GenBank/DDBJ databases">
        <title>Draft genome assemblies for two species of Escallonia (Escalloniales).</title>
        <authorList>
            <person name="Chanderbali A."/>
            <person name="Dervinis C."/>
            <person name="Anghel I."/>
            <person name="Soltis D."/>
            <person name="Soltis P."/>
            <person name="Zapata F."/>
        </authorList>
    </citation>
    <scope>NUCLEOTIDE SEQUENCE</scope>
    <source>
        <strain evidence="2">UCBG64.0493</strain>
        <tissue evidence="2">Leaf</tissue>
    </source>
</reference>
<accession>A0AA88WYI2</accession>
<sequence length="279" mass="30910">MAVAADPKFKTFEAACPYVIQKLLTDNSAGTRKILHSVVFNKRKEFQWQRLALFLRLGATSQLCPKSSCGAMTDSAMHLDCPANVEMCKPWRRQRWEGKALQPMVTSKTSLDYSPEGATSVINATNLVLRLLISKDGVVLRRLLMTAEGILFRQHLCRIIADVMCQWVGKHFGGGFTRHGSLVRFKSGTASFEIGSPSRISAPICDYQSILSDRRVKVILLDYLKSARRDPILMLRLCWASISLLAAASALACHRMLVSLSETYLGPPSFAPKQFAASA</sequence>
<dbReference type="InterPro" id="IPR050154">
    <property type="entry name" value="UbiB_kinase"/>
</dbReference>
<comment type="caution">
    <text evidence="2">The sequence shown here is derived from an EMBL/GenBank/DDBJ whole genome shotgun (WGS) entry which is preliminary data.</text>
</comment>
<name>A0AA88WYI2_9ASTE</name>
<dbReference type="EMBL" id="JAVXUP010000176">
    <property type="protein sequence ID" value="KAK3035359.1"/>
    <property type="molecule type" value="Genomic_DNA"/>
</dbReference>